<gene>
    <name evidence="4" type="ORF">AMS66_00380</name>
</gene>
<proteinExistence type="predicted"/>
<dbReference type="AlphaFoldDB" id="A0A0M9BTA4"/>
<evidence type="ECO:0000256" key="2">
    <source>
        <dbReference type="SAM" id="Phobius"/>
    </source>
</evidence>
<keyword evidence="2" id="KW-1133">Transmembrane helix</keyword>
<reference evidence="4 5" key="1">
    <citation type="submission" date="2015-08" db="EMBL/GenBank/DDBJ databases">
        <title>Draft genome sequence of cellulolytic and xylanolytic Paenibacillus sp. A59, isolated from a decaying forest soil from Patagonia, Argentina.</title>
        <authorList>
            <person name="Ghio S."/>
            <person name="Caceres A.M."/>
            <person name="Talia P."/>
            <person name="Grasso D."/>
            <person name="Campos E."/>
        </authorList>
    </citation>
    <scope>NUCLEOTIDE SEQUENCE [LARGE SCALE GENOMIC DNA]</scope>
    <source>
        <strain evidence="4 5">A59</strain>
    </source>
</reference>
<feature type="compositionally biased region" description="Acidic residues" evidence="1">
    <location>
        <begin position="440"/>
        <end position="452"/>
    </location>
</feature>
<evidence type="ECO:0000313" key="5">
    <source>
        <dbReference type="Proteomes" id="UP000037688"/>
    </source>
</evidence>
<evidence type="ECO:0000313" key="4">
    <source>
        <dbReference type="EMBL" id="KOY18379.1"/>
    </source>
</evidence>
<feature type="compositionally biased region" description="Polar residues" evidence="1">
    <location>
        <begin position="453"/>
        <end position="466"/>
    </location>
</feature>
<sequence length="466" mass="50353">MNRKVRVGRYTAAALIVAVGVLLILDKRWGTDYVYEMVDWWPLLLVVLGVEYILLFLVTRRRGNVDANNQGEKIKMRFRPDAKGILTSLVLTASVFIVSEQDHYMHLWNRVSLNLGAASMDYSQAAGYMEDKGTIRVPVGMDTSDLVVEGVNGDISVQRGDTEEIEVRTVVWVDQTTEVQAKAVADASFVEADGTKVIHIKTTGKTYGENEKTQPRMNITITIPDDRRFNLDIRTSNGAILLNRPEAISTILAETGNGRIRITNAVGDISGKTLNGDVVVANAIGNVDLNSNRGDMKARGVSGNVNLTTQVGSISITDSVGEITADTRNGNINVDGASLAVKAQSLNGSISIVSAKVGGDWDVYSAVGAINILIPERGDYSLSGSSSYGDLQTDLPFKVKNKTIEGQLGEGEYTVKVEGNSDLTIDRNPAVPPVGTNSLDPEDTDDNLEQMSEDGQNSQDQTSEVP</sequence>
<dbReference type="PATRIC" id="fig|1705561.3.peg.343"/>
<feature type="transmembrane region" description="Helical" evidence="2">
    <location>
        <begin position="80"/>
        <end position="99"/>
    </location>
</feature>
<dbReference type="Pfam" id="PF13349">
    <property type="entry name" value="DUF4097"/>
    <property type="match status" value="1"/>
</dbReference>
<evidence type="ECO:0000256" key="1">
    <source>
        <dbReference type="SAM" id="MobiDB-lite"/>
    </source>
</evidence>
<dbReference type="EMBL" id="LITU01000005">
    <property type="protein sequence ID" value="KOY18379.1"/>
    <property type="molecule type" value="Genomic_DNA"/>
</dbReference>
<keyword evidence="2" id="KW-0472">Membrane</keyword>
<dbReference type="InterPro" id="IPR025164">
    <property type="entry name" value="Toastrack_DUF4097"/>
</dbReference>
<dbReference type="RefSeq" id="WP_053778956.1">
    <property type="nucleotide sequence ID" value="NZ_LITU01000005.1"/>
</dbReference>
<comment type="caution">
    <text evidence="4">The sequence shown here is derived from an EMBL/GenBank/DDBJ whole genome shotgun (WGS) entry which is preliminary data.</text>
</comment>
<name>A0A0M9BTA4_9BACL</name>
<feature type="transmembrane region" description="Helical" evidence="2">
    <location>
        <begin position="40"/>
        <end position="59"/>
    </location>
</feature>
<feature type="transmembrane region" description="Helical" evidence="2">
    <location>
        <begin position="7"/>
        <end position="25"/>
    </location>
</feature>
<feature type="region of interest" description="Disordered" evidence="1">
    <location>
        <begin position="420"/>
        <end position="466"/>
    </location>
</feature>
<evidence type="ECO:0000259" key="3">
    <source>
        <dbReference type="Pfam" id="PF13349"/>
    </source>
</evidence>
<accession>A0A0M9BTA4</accession>
<dbReference type="OrthoDB" id="2640165at2"/>
<keyword evidence="5" id="KW-1185">Reference proteome</keyword>
<dbReference type="Proteomes" id="UP000037688">
    <property type="component" value="Unassembled WGS sequence"/>
</dbReference>
<protein>
    <submittedName>
        <fullName evidence="4">Protein liaG</fullName>
    </submittedName>
</protein>
<keyword evidence="2" id="KW-0812">Transmembrane</keyword>
<feature type="domain" description="DUF4097" evidence="3">
    <location>
        <begin position="146"/>
        <end position="421"/>
    </location>
</feature>
<organism evidence="4 5">
    <name type="scientific">Paenibacillus xylanivorans</name>
    <dbReference type="NCBI Taxonomy" id="1705561"/>
    <lineage>
        <taxon>Bacteria</taxon>
        <taxon>Bacillati</taxon>
        <taxon>Bacillota</taxon>
        <taxon>Bacilli</taxon>
        <taxon>Bacillales</taxon>
        <taxon>Paenibacillaceae</taxon>
        <taxon>Paenibacillus</taxon>
    </lineage>
</organism>